<dbReference type="InterPro" id="IPR036097">
    <property type="entry name" value="HisK_dim/P_sf"/>
</dbReference>
<dbReference type="PANTHER" id="PTHR43711">
    <property type="entry name" value="TWO-COMPONENT HISTIDINE KINASE"/>
    <property type="match status" value="1"/>
</dbReference>
<dbReference type="Gene3D" id="1.10.287.130">
    <property type="match status" value="1"/>
</dbReference>
<evidence type="ECO:0000256" key="1">
    <source>
        <dbReference type="ARBA" id="ARBA00000085"/>
    </source>
</evidence>
<name>A0ABW6IHK4_9CYAN</name>
<dbReference type="SMART" id="SM00387">
    <property type="entry name" value="HATPase_c"/>
    <property type="match status" value="1"/>
</dbReference>
<evidence type="ECO:0000256" key="3">
    <source>
        <dbReference type="ARBA" id="ARBA00022553"/>
    </source>
</evidence>
<dbReference type="SUPFAM" id="SSF47384">
    <property type="entry name" value="Homodimeric domain of signal transducing histidine kinase"/>
    <property type="match status" value="1"/>
</dbReference>
<organism evidence="8 9">
    <name type="scientific">Almyronema epifaneia S1</name>
    <dbReference type="NCBI Taxonomy" id="2991925"/>
    <lineage>
        <taxon>Bacteria</taxon>
        <taxon>Bacillati</taxon>
        <taxon>Cyanobacteriota</taxon>
        <taxon>Cyanophyceae</taxon>
        <taxon>Nodosilineales</taxon>
        <taxon>Nodosilineaceae</taxon>
        <taxon>Almyronema</taxon>
        <taxon>Almyronema epifaneia</taxon>
    </lineage>
</organism>
<protein>
    <recommendedName>
        <fullName evidence="2">histidine kinase</fullName>
        <ecNumber evidence="2">2.7.13.3</ecNumber>
    </recommendedName>
</protein>
<gene>
    <name evidence="8" type="ORF">ACFVKH_15490</name>
</gene>
<dbReference type="CDD" id="cd00082">
    <property type="entry name" value="HisKA"/>
    <property type="match status" value="1"/>
</dbReference>
<accession>A0ABW6IHK4</accession>
<evidence type="ECO:0000256" key="2">
    <source>
        <dbReference type="ARBA" id="ARBA00012438"/>
    </source>
</evidence>
<dbReference type="EMBL" id="JBHZOL010000089">
    <property type="protein sequence ID" value="MFE4107696.1"/>
    <property type="molecule type" value="Genomic_DNA"/>
</dbReference>
<dbReference type="InterPro" id="IPR004358">
    <property type="entry name" value="Sig_transdc_His_kin-like_C"/>
</dbReference>
<dbReference type="EC" id="2.7.13.3" evidence="2"/>
<evidence type="ECO:0000256" key="6">
    <source>
        <dbReference type="ARBA" id="ARBA00023012"/>
    </source>
</evidence>
<keyword evidence="9" id="KW-1185">Reference proteome</keyword>
<evidence type="ECO:0000256" key="5">
    <source>
        <dbReference type="ARBA" id="ARBA00022777"/>
    </source>
</evidence>
<dbReference type="SUPFAM" id="SSF55874">
    <property type="entry name" value="ATPase domain of HSP90 chaperone/DNA topoisomerase II/histidine kinase"/>
    <property type="match status" value="1"/>
</dbReference>
<dbReference type="CDD" id="cd16922">
    <property type="entry name" value="HATPase_EvgS-ArcB-TorS-like"/>
    <property type="match status" value="1"/>
</dbReference>
<keyword evidence="5 8" id="KW-0418">Kinase</keyword>
<comment type="caution">
    <text evidence="8">The sequence shown here is derived from an EMBL/GenBank/DDBJ whole genome shotgun (WGS) entry which is preliminary data.</text>
</comment>
<dbReference type="InterPro" id="IPR003594">
    <property type="entry name" value="HATPase_dom"/>
</dbReference>
<dbReference type="InterPro" id="IPR025751">
    <property type="entry name" value="RsbRD_N_dom"/>
</dbReference>
<dbReference type="InterPro" id="IPR050736">
    <property type="entry name" value="Sensor_HK_Regulatory"/>
</dbReference>
<dbReference type="PRINTS" id="PR00344">
    <property type="entry name" value="BCTRLSENSOR"/>
</dbReference>
<dbReference type="Pfam" id="PF14361">
    <property type="entry name" value="RsbRD_N"/>
    <property type="match status" value="1"/>
</dbReference>
<dbReference type="Pfam" id="PF00512">
    <property type="entry name" value="HisKA"/>
    <property type="match status" value="1"/>
</dbReference>
<dbReference type="Proteomes" id="UP001600165">
    <property type="component" value="Unassembled WGS sequence"/>
</dbReference>
<comment type="catalytic activity">
    <reaction evidence="1">
        <text>ATP + protein L-histidine = ADP + protein N-phospho-L-histidine.</text>
        <dbReference type="EC" id="2.7.13.3"/>
    </reaction>
</comment>
<reference evidence="8 9" key="1">
    <citation type="submission" date="2024-10" db="EMBL/GenBank/DDBJ databases">
        <authorList>
            <person name="Ratan Roy A."/>
            <person name="Morales Sandoval P.H."/>
            <person name="De Los Santos Villalobos S."/>
            <person name="Chakraborty S."/>
            <person name="Mukherjee J."/>
        </authorList>
    </citation>
    <scope>NUCLEOTIDE SEQUENCE [LARGE SCALE GENOMIC DNA]</scope>
    <source>
        <strain evidence="8 9">S1</strain>
    </source>
</reference>
<keyword evidence="4" id="KW-0808">Transferase</keyword>
<evidence type="ECO:0000313" key="8">
    <source>
        <dbReference type="EMBL" id="MFE4107696.1"/>
    </source>
</evidence>
<evidence type="ECO:0000256" key="4">
    <source>
        <dbReference type="ARBA" id="ARBA00022679"/>
    </source>
</evidence>
<dbReference type="InterPro" id="IPR036890">
    <property type="entry name" value="HATPase_C_sf"/>
</dbReference>
<dbReference type="GO" id="GO:0016301">
    <property type="term" value="F:kinase activity"/>
    <property type="evidence" value="ECO:0007669"/>
    <property type="project" value="UniProtKB-KW"/>
</dbReference>
<proteinExistence type="predicted"/>
<sequence>MNDLGQALLRKVKPITKEWIQTVCSDREIDSVQKLTYEAIYDSLPQVLEAIATLLSDNIQDNTEGLNCNSLEHGIVRADQGFDASEIAREYRILREVIFSALEEDLLTGTALEVLQATRSINAVLDHVIILSLESYIERRLTALVKIEDQLVLTGQELNRLAQIHQEQLSQLAHELKNPLNSLLGFSSLLMKKFQNRIDTGEGHPADLQNIERVIRNGRHILALINNSLDMARSELEQQQLDVETFALRELLDDLVANIVPLAQRKQLTVVLESDRAPTEITTDAVRLRQIISNLLSNAVRYTKVGIIRIICQQPDAQSWSIAIVDTGVGISAEMQERIFEPYFRVNSPHSTDEEGTGLGLAIVKRLVTLLQGQIELISVPNQGSTFTLTFPIRLAT</sequence>
<dbReference type="SMART" id="SM00388">
    <property type="entry name" value="HisKA"/>
    <property type="match status" value="1"/>
</dbReference>
<dbReference type="PROSITE" id="PS50109">
    <property type="entry name" value="HIS_KIN"/>
    <property type="match status" value="1"/>
</dbReference>
<evidence type="ECO:0000313" key="9">
    <source>
        <dbReference type="Proteomes" id="UP001600165"/>
    </source>
</evidence>
<dbReference type="RefSeq" id="WP_377966664.1">
    <property type="nucleotide sequence ID" value="NZ_JBHZOL010000089.1"/>
</dbReference>
<keyword evidence="3" id="KW-0597">Phosphoprotein</keyword>
<dbReference type="PANTHER" id="PTHR43711:SF26">
    <property type="entry name" value="SENSOR HISTIDINE KINASE RCSC"/>
    <property type="match status" value="1"/>
</dbReference>
<dbReference type="Gene3D" id="3.30.565.10">
    <property type="entry name" value="Histidine kinase-like ATPase, C-terminal domain"/>
    <property type="match status" value="1"/>
</dbReference>
<keyword evidence="6" id="KW-0902">Two-component regulatory system</keyword>
<evidence type="ECO:0000259" key="7">
    <source>
        <dbReference type="PROSITE" id="PS50109"/>
    </source>
</evidence>
<dbReference type="InterPro" id="IPR005467">
    <property type="entry name" value="His_kinase_dom"/>
</dbReference>
<dbReference type="InterPro" id="IPR003661">
    <property type="entry name" value="HisK_dim/P_dom"/>
</dbReference>
<dbReference type="Pfam" id="PF02518">
    <property type="entry name" value="HATPase_c"/>
    <property type="match status" value="1"/>
</dbReference>
<feature type="domain" description="Histidine kinase" evidence="7">
    <location>
        <begin position="171"/>
        <end position="395"/>
    </location>
</feature>